<dbReference type="FunFam" id="2.20.25.420:FF:000002">
    <property type="entry name" value="Zinc finger protein ZPR1"/>
    <property type="match status" value="1"/>
</dbReference>
<keyword evidence="3" id="KW-0863">Zinc-finger</keyword>
<dbReference type="FunFam" id="2.60.120.1040:FF:000006">
    <property type="entry name" value="Zinc finger protein zpr1"/>
    <property type="match status" value="1"/>
</dbReference>
<dbReference type="InterPro" id="IPR042451">
    <property type="entry name" value="ZPR1_A/B_dom"/>
</dbReference>
<name>A0A7S2UQT0_9STRA</name>
<accession>A0A7S2UQT0</accession>
<evidence type="ECO:0000256" key="4">
    <source>
        <dbReference type="ARBA" id="ARBA00022833"/>
    </source>
</evidence>
<feature type="region of interest" description="Disordered" evidence="5">
    <location>
        <begin position="305"/>
        <end position="326"/>
    </location>
</feature>
<dbReference type="InterPro" id="IPR042452">
    <property type="entry name" value="ZPR1_Znf1/2"/>
</dbReference>
<evidence type="ECO:0000256" key="3">
    <source>
        <dbReference type="ARBA" id="ARBA00022771"/>
    </source>
</evidence>
<gene>
    <name evidence="7" type="ORF">ASEP1449_LOCUS16773</name>
</gene>
<dbReference type="GO" id="GO:0008270">
    <property type="term" value="F:zinc ion binding"/>
    <property type="evidence" value="ECO:0007669"/>
    <property type="project" value="UniProtKB-KW"/>
</dbReference>
<dbReference type="Pfam" id="PF22794">
    <property type="entry name" value="jr-ZPR1"/>
    <property type="match status" value="2"/>
</dbReference>
<keyword evidence="2" id="KW-0479">Metal-binding</keyword>
<dbReference type="PANTHER" id="PTHR10876:SF0">
    <property type="entry name" value="ZINC FINGER PROTEIN ZPR1"/>
    <property type="match status" value="1"/>
</dbReference>
<dbReference type="SMART" id="SM00709">
    <property type="entry name" value="Zpr1"/>
    <property type="match status" value="1"/>
</dbReference>
<evidence type="ECO:0000256" key="5">
    <source>
        <dbReference type="SAM" id="MobiDB-lite"/>
    </source>
</evidence>
<dbReference type="Pfam" id="PF03367">
    <property type="entry name" value="Zn_ribbon_ZPR1"/>
    <property type="match status" value="1"/>
</dbReference>
<protein>
    <recommendedName>
        <fullName evidence="6">Zinc finger ZPR1-type domain-containing protein</fullName>
    </recommendedName>
</protein>
<feature type="domain" description="Zinc finger ZPR1-type" evidence="6">
    <location>
        <begin position="193"/>
        <end position="368"/>
    </location>
</feature>
<sequence length="564" mass="61886">MDFEIPPDAQRGTMSTIEGVLERAAENLELLQPERLRLGDVDNFHRCREVIYKLHTFSGNKPANLDDDDNDDKAKAPDEFEPFEIILDDPAGNSYIENPSAPSADPQLVTVNYFRSPTQDMSLGLQPSKEAVESGTIDNANPTHKNVVNVAKGGISMDIDQKKDKNGQPAPISFDNPLGNTPIGRQEVMKFPTKCSNCQQECETDMCITDIPHFKEVIIMALFCEKCGYKSNEIKGGGAIPKFGTKITLRITSEDDLAREILKSDTAGIAIPELELELDEGGLDGVYTTVEGLLEKLHDRLTKANPFGSGDSATKQHTSNDGGAFSAPSPTYVRYQEFLTKLKGLSQGERLPFTLLISDPLSNSFVGPIPKIAIDLALQSEREDSHDCYRNFIDEGMDVDEYERSHDQNEYLGLNDIKTENYAKHDTDANKGNDNYGTDIAQDLPDRLRRLDHRGPDHPHQVGKAPVEGDNTIMGAGSANFAIPAMEQRGKAKTADATDAVTSAAAKGADGEHIKKLIAQFESNDDAFISNKTFDGHKEGMVFKSGEKGVGYYTDYGSLDKIVN</sequence>
<evidence type="ECO:0000256" key="1">
    <source>
        <dbReference type="ARBA" id="ARBA00008354"/>
    </source>
</evidence>
<dbReference type="Gene3D" id="2.20.25.420">
    <property type="entry name" value="ZPR1, zinc finger domain"/>
    <property type="match status" value="1"/>
</dbReference>
<dbReference type="AlphaFoldDB" id="A0A7S2UQT0"/>
<dbReference type="PANTHER" id="PTHR10876">
    <property type="entry name" value="ZINC FINGER PROTEIN ZPR1"/>
    <property type="match status" value="1"/>
</dbReference>
<dbReference type="Gene3D" id="2.60.120.1040">
    <property type="entry name" value="ZPR1, A/B domain"/>
    <property type="match status" value="2"/>
</dbReference>
<dbReference type="InterPro" id="IPR056180">
    <property type="entry name" value="ZPR1_jr_dom"/>
</dbReference>
<evidence type="ECO:0000259" key="6">
    <source>
        <dbReference type="SMART" id="SM00709"/>
    </source>
</evidence>
<evidence type="ECO:0000313" key="7">
    <source>
        <dbReference type="EMBL" id="CAD9824939.1"/>
    </source>
</evidence>
<proteinExistence type="inferred from homology"/>
<dbReference type="NCBIfam" id="TIGR00310">
    <property type="entry name" value="ZPR1_znf"/>
    <property type="match status" value="1"/>
</dbReference>
<organism evidence="7">
    <name type="scientific">Attheya septentrionalis</name>
    <dbReference type="NCBI Taxonomy" id="420275"/>
    <lineage>
        <taxon>Eukaryota</taxon>
        <taxon>Sar</taxon>
        <taxon>Stramenopiles</taxon>
        <taxon>Ochrophyta</taxon>
        <taxon>Bacillariophyta</taxon>
        <taxon>Coscinodiscophyceae</taxon>
        <taxon>Chaetocerotophycidae</taxon>
        <taxon>Chaetocerotales</taxon>
        <taxon>Attheyaceae</taxon>
        <taxon>Attheya</taxon>
    </lineage>
</organism>
<feature type="region of interest" description="Disordered" evidence="5">
    <location>
        <begin position="162"/>
        <end position="181"/>
    </location>
</feature>
<dbReference type="InterPro" id="IPR040141">
    <property type="entry name" value="ZPR1"/>
</dbReference>
<dbReference type="EMBL" id="HBHQ01024879">
    <property type="protein sequence ID" value="CAD9824939.1"/>
    <property type="molecule type" value="Transcribed_RNA"/>
</dbReference>
<evidence type="ECO:0000256" key="2">
    <source>
        <dbReference type="ARBA" id="ARBA00022723"/>
    </source>
</evidence>
<comment type="similarity">
    <text evidence="1">Belongs to the ZPR1 family.</text>
</comment>
<keyword evidence="4" id="KW-0862">Zinc</keyword>
<reference evidence="7" key="1">
    <citation type="submission" date="2021-01" db="EMBL/GenBank/DDBJ databases">
        <authorList>
            <person name="Corre E."/>
            <person name="Pelletier E."/>
            <person name="Niang G."/>
            <person name="Scheremetjew M."/>
            <person name="Finn R."/>
            <person name="Kale V."/>
            <person name="Holt S."/>
            <person name="Cochrane G."/>
            <person name="Meng A."/>
            <person name="Brown T."/>
            <person name="Cohen L."/>
        </authorList>
    </citation>
    <scope>NUCLEOTIDE SEQUENCE</scope>
    <source>
        <strain evidence="7">CCMP2084</strain>
    </source>
</reference>
<dbReference type="GO" id="GO:0005634">
    <property type="term" value="C:nucleus"/>
    <property type="evidence" value="ECO:0007669"/>
    <property type="project" value="TreeGrafter"/>
</dbReference>
<feature type="compositionally biased region" description="Polar residues" evidence="5">
    <location>
        <begin position="311"/>
        <end position="321"/>
    </location>
</feature>
<dbReference type="InterPro" id="IPR004457">
    <property type="entry name" value="Znf_ZPR1"/>
</dbReference>